<dbReference type="RefSeq" id="WP_058447509.1">
    <property type="nucleotide sequence ID" value="NZ_CAAAHT010000006.1"/>
</dbReference>
<evidence type="ECO:0000259" key="1">
    <source>
        <dbReference type="PROSITE" id="PS50181"/>
    </source>
</evidence>
<evidence type="ECO:0000313" key="4">
    <source>
        <dbReference type="Proteomes" id="UP000054698"/>
    </source>
</evidence>
<organism evidence="2 4">
    <name type="scientific">Legionella feeleii</name>
    <dbReference type="NCBI Taxonomy" id="453"/>
    <lineage>
        <taxon>Bacteria</taxon>
        <taxon>Pseudomonadati</taxon>
        <taxon>Pseudomonadota</taxon>
        <taxon>Gammaproteobacteria</taxon>
        <taxon>Legionellales</taxon>
        <taxon>Legionellaceae</taxon>
        <taxon>Legionella</taxon>
    </lineage>
</organism>
<dbReference type="Pfam" id="PF12937">
    <property type="entry name" value="F-box-like"/>
    <property type="match status" value="1"/>
</dbReference>
<dbReference type="EMBL" id="UASS01000022">
    <property type="protein sequence ID" value="SPX61771.1"/>
    <property type="molecule type" value="Genomic_DNA"/>
</dbReference>
<dbReference type="OrthoDB" id="9882168at2"/>
<dbReference type="AlphaFoldDB" id="A0A0W0THE2"/>
<gene>
    <name evidence="2" type="ORF">Lfee_2675</name>
    <name evidence="3" type="ORF">NCTC12022_02520</name>
</gene>
<dbReference type="EMBL" id="LNYB01000085">
    <property type="protein sequence ID" value="KTC95011.1"/>
    <property type="molecule type" value="Genomic_DNA"/>
</dbReference>
<name>A0A0W0THE2_9GAMM</name>
<dbReference type="InterPro" id="IPR032675">
    <property type="entry name" value="LRR_dom_sf"/>
</dbReference>
<dbReference type="SUPFAM" id="SSF81383">
    <property type="entry name" value="F-box domain"/>
    <property type="match status" value="1"/>
</dbReference>
<evidence type="ECO:0000313" key="5">
    <source>
        <dbReference type="Proteomes" id="UP000251942"/>
    </source>
</evidence>
<dbReference type="InterPro" id="IPR036047">
    <property type="entry name" value="F-box-like_dom_sf"/>
</dbReference>
<feature type="domain" description="F-box" evidence="1">
    <location>
        <begin position="1"/>
        <end position="43"/>
    </location>
</feature>
<proteinExistence type="predicted"/>
<evidence type="ECO:0000313" key="2">
    <source>
        <dbReference type="EMBL" id="KTC95011.1"/>
    </source>
</evidence>
<dbReference type="PROSITE" id="PS50181">
    <property type="entry name" value="FBOX"/>
    <property type="match status" value="1"/>
</dbReference>
<dbReference type="Gene3D" id="3.80.10.10">
    <property type="entry name" value="Ribonuclease Inhibitor"/>
    <property type="match status" value="1"/>
</dbReference>
<dbReference type="Proteomes" id="UP000251942">
    <property type="component" value="Unassembled WGS sequence"/>
</dbReference>
<reference evidence="2 4" key="1">
    <citation type="submission" date="2015-11" db="EMBL/GenBank/DDBJ databases">
        <title>Genomic analysis of 38 Legionella species identifies large and diverse effector repertoires.</title>
        <authorList>
            <person name="Burstein D."/>
            <person name="Amaro F."/>
            <person name="Zusman T."/>
            <person name="Lifshitz Z."/>
            <person name="Cohen O."/>
            <person name="Gilbert J.A."/>
            <person name="Pupko T."/>
            <person name="Shuman H.A."/>
            <person name="Segal G."/>
        </authorList>
    </citation>
    <scope>NUCLEOTIDE SEQUENCE [LARGE SCALE GENOMIC DNA]</scope>
    <source>
        <strain evidence="2 4">WO-44C</strain>
    </source>
</reference>
<dbReference type="Proteomes" id="UP000054698">
    <property type="component" value="Unassembled WGS sequence"/>
</dbReference>
<dbReference type="PATRIC" id="fig|453.4.peg.2930"/>
<dbReference type="InterPro" id="IPR001810">
    <property type="entry name" value="F-box_dom"/>
</dbReference>
<accession>A0A0W0THE2</accession>
<protein>
    <submittedName>
        <fullName evidence="2 3">F-box-like</fullName>
    </submittedName>
</protein>
<sequence length="256" mass="29743">MPLPEEITLTLFNWLPRKDILTVFSVCKDWQRICLSAKTWKEAGASSFEDFKERIEELCPELREFVLNERIGLELAERLHKIWSLSQEERQGLKELTDEMDEKLTKYLFSNYGLALYLEGIIVKVDLEIVPEDFFKYICTKEGFIALFIEKLIAFEDIVLLDFSHLQWLFSEHGLQALREQLISSEQLTMLTPSHLEFLLTPKGLAALREGLITVDEVVSLKPIELKCLLTDMKLAELREDHSNQLDGDSHSYKSM</sequence>
<keyword evidence="4" id="KW-1185">Reference proteome</keyword>
<evidence type="ECO:0000313" key="3">
    <source>
        <dbReference type="EMBL" id="SPX61771.1"/>
    </source>
</evidence>
<reference evidence="3 5" key="2">
    <citation type="submission" date="2018-06" db="EMBL/GenBank/DDBJ databases">
        <authorList>
            <consortium name="Pathogen Informatics"/>
            <person name="Doyle S."/>
        </authorList>
    </citation>
    <scope>NUCLEOTIDE SEQUENCE [LARGE SCALE GENOMIC DNA]</scope>
    <source>
        <strain evidence="3 5">NCTC12022</strain>
    </source>
</reference>